<proteinExistence type="inferred from homology"/>
<dbReference type="SMART" id="SM00854">
    <property type="entry name" value="PGA_cap"/>
    <property type="match status" value="1"/>
</dbReference>
<evidence type="ECO:0000313" key="4">
    <source>
        <dbReference type="Proteomes" id="UP000053342"/>
    </source>
</evidence>
<evidence type="ECO:0000256" key="1">
    <source>
        <dbReference type="ARBA" id="ARBA00005662"/>
    </source>
</evidence>
<dbReference type="STRING" id="215243.A0A0D2BZN3"/>
<dbReference type="CDD" id="cd07381">
    <property type="entry name" value="MPP_CapA"/>
    <property type="match status" value="1"/>
</dbReference>
<dbReference type="EMBL" id="KN847336">
    <property type="protein sequence ID" value="KIW42902.1"/>
    <property type="molecule type" value="Genomic_DNA"/>
</dbReference>
<gene>
    <name evidence="3" type="ORF">PV06_06406</name>
</gene>
<sequence>MSDTAGSRDGPETSTFTILLLGDLMIGRLVDALLPTSIAREQPASCPEHAAQTVDKYIIPKNPQLKSYDYLSPWGNAGHLIRSSDGVVVNLETALTTTTVPWPGKVFNYRSHPGNVRCLVDVGLGGGSQRASVCLANNHTLDWNREGLLETVQTLTEAGIEFAGAGRTKEEASQPGTIKLGNGSWLVKCWSFSDHPADWRGEECFNLIDYTRTSRDLMRRQITTEDENQRSGQKRSTLKVVSVHWGPNYRWQPSQEIVSTAHWLIDECDVDIIHGHSSHHIQGVEVYKGKLIVYGCGDFVDDYAVDSAWRNDLSAAWRVTVGETTADRLAVKKLEVFPNRIQKFQARLLEAEDEDHKWVETKFRELCATFHTVVDDDLGPEAQLVIGMEKQRQS</sequence>
<evidence type="ECO:0000313" key="3">
    <source>
        <dbReference type="EMBL" id="KIW42902.1"/>
    </source>
</evidence>
<dbReference type="PANTHER" id="PTHR33393:SF11">
    <property type="entry name" value="POLYGLUTAMINE SYNTHESIS ACCESSORY PROTEIN RV0574C-RELATED"/>
    <property type="match status" value="1"/>
</dbReference>
<dbReference type="OrthoDB" id="189619at2759"/>
<protein>
    <recommendedName>
        <fullName evidence="2">Capsule synthesis protein CapA domain-containing protein</fullName>
    </recommendedName>
</protein>
<comment type="similarity">
    <text evidence="1">Belongs to the CapA family.</text>
</comment>
<organism evidence="3 4">
    <name type="scientific">Exophiala oligosperma</name>
    <dbReference type="NCBI Taxonomy" id="215243"/>
    <lineage>
        <taxon>Eukaryota</taxon>
        <taxon>Fungi</taxon>
        <taxon>Dikarya</taxon>
        <taxon>Ascomycota</taxon>
        <taxon>Pezizomycotina</taxon>
        <taxon>Eurotiomycetes</taxon>
        <taxon>Chaetothyriomycetidae</taxon>
        <taxon>Chaetothyriales</taxon>
        <taxon>Herpotrichiellaceae</taxon>
        <taxon>Exophiala</taxon>
    </lineage>
</organism>
<keyword evidence="4" id="KW-1185">Reference proteome</keyword>
<dbReference type="InterPro" id="IPR029052">
    <property type="entry name" value="Metallo-depent_PP-like"/>
</dbReference>
<dbReference type="Pfam" id="PF09587">
    <property type="entry name" value="PGA_cap"/>
    <property type="match status" value="1"/>
</dbReference>
<reference evidence="3 4" key="1">
    <citation type="submission" date="2015-01" db="EMBL/GenBank/DDBJ databases">
        <title>The Genome Sequence of Exophiala oligosperma CBS72588.</title>
        <authorList>
            <consortium name="The Broad Institute Genomics Platform"/>
            <person name="Cuomo C."/>
            <person name="de Hoog S."/>
            <person name="Gorbushina A."/>
            <person name="Stielow B."/>
            <person name="Teixiera M."/>
            <person name="Abouelleil A."/>
            <person name="Chapman S.B."/>
            <person name="Priest M."/>
            <person name="Young S.K."/>
            <person name="Wortman J."/>
            <person name="Nusbaum C."/>
            <person name="Birren B."/>
        </authorList>
    </citation>
    <scope>NUCLEOTIDE SEQUENCE [LARGE SCALE GENOMIC DNA]</scope>
    <source>
        <strain evidence="3 4">CBS 72588</strain>
    </source>
</reference>
<accession>A0A0D2BZN3</accession>
<dbReference type="SUPFAM" id="SSF56300">
    <property type="entry name" value="Metallo-dependent phosphatases"/>
    <property type="match status" value="1"/>
</dbReference>
<dbReference type="GeneID" id="27358480"/>
<dbReference type="RefSeq" id="XP_016263118.1">
    <property type="nucleotide sequence ID" value="XM_016407514.1"/>
</dbReference>
<dbReference type="VEuPathDB" id="FungiDB:PV06_06406"/>
<dbReference type="Proteomes" id="UP000053342">
    <property type="component" value="Unassembled WGS sequence"/>
</dbReference>
<evidence type="ECO:0000259" key="2">
    <source>
        <dbReference type="SMART" id="SM00854"/>
    </source>
</evidence>
<feature type="domain" description="Capsule synthesis protein CapA" evidence="2">
    <location>
        <begin position="17"/>
        <end position="303"/>
    </location>
</feature>
<dbReference type="InterPro" id="IPR052169">
    <property type="entry name" value="CW_Biosynth-Accessory"/>
</dbReference>
<name>A0A0D2BZN3_9EURO</name>
<dbReference type="HOGENOM" id="CLU_038823_3_0_1"/>
<dbReference type="PANTHER" id="PTHR33393">
    <property type="entry name" value="POLYGLUTAMINE SYNTHESIS ACCESSORY PROTEIN RV0574C-RELATED"/>
    <property type="match status" value="1"/>
</dbReference>
<dbReference type="AlphaFoldDB" id="A0A0D2BZN3"/>
<dbReference type="InterPro" id="IPR019079">
    <property type="entry name" value="Capsule_synth_CapA"/>
</dbReference>